<dbReference type="GO" id="GO:0016020">
    <property type="term" value="C:membrane"/>
    <property type="evidence" value="ECO:0007669"/>
    <property type="project" value="UniProtKB-SubCell"/>
</dbReference>
<feature type="transmembrane region" description="Helical" evidence="7">
    <location>
        <begin position="62"/>
        <end position="82"/>
    </location>
</feature>
<dbReference type="STRING" id="41688.A0A2N3NKJ9"/>
<protein>
    <recommendedName>
        <fullName evidence="8">Rhodopsin domain-containing protein</fullName>
    </recommendedName>
</protein>
<dbReference type="EMBL" id="NLAX01000002">
    <property type="protein sequence ID" value="PKS12975.1"/>
    <property type="molecule type" value="Genomic_DNA"/>
</dbReference>
<dbReference type="InterPro" id="IPR049326">
    <property type="entry name" value="Rhodopsin_dom_fungi"/>
</dbReference>
<dbReference type="PANTHER" id="PTHR33048:SF55">
    <property type="entry name" value="INTEGRAL MEMBRANE PROTEIN"/>
    <property type="match status" value="1"/>
</dbReference>
<evidence type="ECO:0000256" key="5">
    <source>
        <dbReference type="ARBA" id="ARBA00038359"/>
    </source>
</evidence>
<comment type="subcellular location">
    <subcellularLocation>
        <location evidence="1">Membrane</location>
        <topology evidence="1">Multi-pass membrane protein</topology>
    </subcellularLocation>
</comment>
<feature type="compositionally biased region" description="Polar residues" evidence="6">
    <location>
        <begin position="386"/>
        <end position="409"/>
    </location>
</feature>
<dbReference type="InParanoid" id="A0A2N3NKJ9"/>
<feature type="region of interest" description="Disordered" evidence="6">
    <location>
        <begin position="377"/>
        <end position="409"/>
    </location>
</feature>
<keyword evidence="3 7" id="KW-1133">Transmembrane helix</keyword>
<feature type="transmembrane region" description="Helical" evidence="7">
    <location>
        <begin position="30"/>
        <end position="50"/>
    </location>
</feature>
<feature type="domain" description="Rhodopsin" evidence="8">
    <location>
        <begin position="46"/>
        <end position="288"/>
    </location>
</feature>
<evidence type="ECO:0000256" key="2">
    <source>
        <dbReference type="ARBA" id="ARBA00022692"/>
    </source>
</evidence>
<evidence type="ECO:0000256" key="4">
    <source>
        <dbReference type="ARBA" id="ARBA00023136"/>
    </source>
</evidence>
<evidence type="ECO:0000259" key="8">
    <source>
        <dbReference type="Pfam" id="PF20684"/>
    </source>
</evidence>
<evidence type="ECO:0000256" key="7">
    <source>
        <dbReference type="SAM" id="Phobius"/>
    </source>
</evidence>
<dbReference type="Pfam" id="PF20684">
    <property type="entry name" value="Fung_rhodopsin"/>
    <property type="match status" value="1"/>
</dbReference>
<dbReference type="InterPro" id="IPR052337">
    <property type="entry name" value="SAT4-like"/>
</dbReference>
<evidence type="ECO:0000256" key="3">
    <source>
        <dbReference type="ARBA" id="ARBA00022989"/>
    </source>
</evidence>
<sequence length="409" mass="45851">MATSMADSTLGRRYQPVSELPTTSLQQSGIAIIFTFNALALVVYLLRIYSRIVTKQVGIDDHFITGAMICSLGLLVPTYMFFRYEYIGFPTSEVPDTYDVEPVLMWNWIMQVLYNPILALVKSSILFFLLRLGGHRRRIRWAILSLNTFNLAMMVAVFLVVIFQTMPVRAYWDRSITPDYQIDGPAFYISTAIITIITDFLVLLLPFWIFLGLKMRLAPKIGIILIFLIGGVVTAVGIVRVHELRKKFYNIEPGYDSRDGIGDTLSTVECCLAIICACAPAMRPLFKRWLPGLFTNDSSRDQYGYNDTSGAIRTDYGTNLRARRGHTKTGSIDEIGLDTLKRSGHTEIRGHSPDGSEEEIMTYNGIIRTTNIQVSYNEASDAEGSNRPSRYTGESSTGDFEAQASKSAV</sequence>
<comment type="similarity">
    <text evidence="5">Belongs to the SAT4 family.</text>
</comment>
<evidence type="ECO:0000256" key="6">
    <source>
        <dbReference type="SAM" id="MobiDB-lite"/>
    </source>
</evidence>
<reference evidence="9 10" key="1">
    <citation type="journal article" date="2017" name="G3 (Bethesda)">
        <title>First Draft Genome Sequence of the Pathogenic Fungus Lomentospora prolificans (Formerly Scedosporium prolificans).</title>
        <authorList>
            <person name="Luo R."/>
            <person name="Zimin A."/>
            <person name="Workman R."/>
            <person name="Fan Y."/>
            <person name="Pertea G."/>
            <person name="Grossman N."/>
            <person name="Wear M.P."/>
            <person name="Jia B."/>
            <person name="Miller H."/>
            <person name="Casadevall A."/>
            <person name="Timp W."/>
            <person name="Zhang S.X."/>
            <person name="Salzberg S.L."/>
        </authorList>
    </citation>
    <scope>NUCLEOTIDE SEQUENCE [LARGE SCALE GENOMIC DNA]</scope>
    <source>
        <strain evidence="9 10">JHH-5317</strain>
    </source>
</reference>
<feature type="transmembrane region" description="Helical" evidence="7">
    <location>
        <begin position="142"/>
        <end position="166"/>
    </location>
</feature>
<keyword evidence="2 7" id="KW-0812">Transmembrane</keyword>
<name>A0A2N3NKJ9_9PEZI</name>
<dbReference type="PANTHER" id="PTHR33048">
    <property type="entry name" value="PTH11-LIKE INTEGRAL MEMBRANE PROTEIN (AFU_ORTHOLOGUE AFUA_5G11245)"/>
    <property type="match status" value="1"/>
</dbReference>
<dbReference type="AlphaFoldDB" id="A0A2N3NKJ9"/>
<accession>A0A2N3NKJ9</accession>
<organism evidence="9 10">
    <name type="scientific">Lomentospora prolificans</name>
    <dbReference type="NCBI Taxonomy" id="41688"/>
    <lineage>
        <taxon>Eukaryota</taxon>
        <taxon>Fungi</taxon>
        <taxon>Dikarya</taxon>
        <taxon>Ascomycota</taxon>
        <taxon>Pezizomycotina</taxon>
        <taxon>Sordariomycetes</taxon>
        <taxon>Hypocreomycetidae</taxon>
        <taxon>Microascales</taxon>
        <taxon>Microascaceae</taxon>
        <taxon>Lomentospora</taxon>
    </lineage>
</organism>
<keyword evidence="10" id="KW-1185">Reference proteome</keyword>
<gene>
    <name evidence="9" type="ORF">jhhlp_000316</name>
</gene>
<feature type="transmembrane region" description="Helical" evidence="7">
    <location>
        <begin position="223"/>
        <end position="241"/>
    </location>
</feature>
<evidence type="ECO:0000313" key="9">
    <source>
        <dbReference type="EMBL" id="PKS12975.1"/>
    </source>
</evidence>
<evidence type="ECO:0000313" key="10">
    <source>
        <dbReference type="Proteomes" id="UP000233524"/>
    </source>
</evidence>
<keyword evidence="4 7" id="KW-0472">Membrane</keyword>
<evidence type="ECO:0000256" key="1">
    <source>
        <dbReference type="ARBA" id="ARBA00004141"/>
    </source>
</evidence>
<comment type="caution">
    <text evidence="9">The sequence shown here is derived from an EMBL/GenBank/DDBJ whole genome shotgun (WGS) entry which is preliminary data.</text>
</comment>
<dbReference type="OrthoDB" id="5283415at2759"/>
<feature type="transmembrane region" description="Helical" evidence="7">
    <location>
        <begin position="186"/>
        <end position="211"/>
    </location>
</feature>
<dbReference type="VEuPathDB" id="FungiDB:jhhlp_000316"/>
<feature type="transmembrane region" description="Helical" evidence="7">
    <location>
        <begin position="108"/>
        <end position="130"/>
    </location>
</feature>
<dbReference type="Proteomes" id="UP000233524">
    <property type="component" value="Unassembled WGS sequence"/>
</dbReference>
<proteinExistence type="inferred from homology"/>